<accession>A0A4P6A1A6</accession>
<dbReference type="EMBL" id="BJCD01000086">
    <property type="protein sequence ID" value="GDZ96265.1"/>
    <property type="molecule type" value="Genomic_DNA"/>
</dbReference>
<proteinExistence type="predicted"/>
<feature type="transmembrane region" description="Helical" evidence="1">
    <location>
        <begin position="7"/>
        <end position="25"/>
    </location>
</feature>
<name>A0A4P6A1A6_PLAAG</name>
<reference evidence="3" key="1">
    <citation type="submission" date="2019-02" db="EMBL/GenBank/DDBJ databases">
        <title>Draft genome sequence of Planktothrix agardhii NIES-905.</title>
        <authorList>
            <person name="Yamaguchi H."/>
            <person name="Suzuki S."/>
            <person name="Kawachi M."/>
        </authorList>
    </citation>
    <scope>NUCLEOTIDE SEQUENCE [LARGE SCALE GENOMIC DNA]</scope>
    <source>
        <strain evidence="3">CCAP 1459/11A</strain>
    </source>
</reference>
<keyword evidence="1" id="KW-0472">Membrane</keyword>
<sequence>MNLFKTVTLLGLLSVLLVMISYWVIGGTGGLLVGKEEIP</sequence>
<gene>
    <name evidence="2" type="ORF">PA905_47550</name>
</gene>
<dbReference type="AlphaFoldDB" id="A0A4P6A1A6"/>
<keyword evidence="1" id="KW-1133">Transmembrane helix</keyword>
<evidence type="ECO:0000313" key="2">
    <source>
        <dbReference type="EMBL" id="GDZ96265.1"/>
    </source>
</evidence>
<comment type="caution">
    <text evidence="2">The sequence shown here is derived from an EMBL/GenBank/DDBJ whole genome shotgun (WGS) entry which is preliminary data.</text>
</comment>
<protein>
    <submittedName>
        <fullName evidence="2">Uncharacterized protein</fullName>
    </submittedName>
</protein>
<organism evidence="2 3">
    <name type="scientific">Planktothrix agardhii CCAP 1459/11A</name>
    <dbReference type="NCBI Taxonomy" id="282420"/>
    <lineage>
        <taxon>Bacteria</taxon>
        <taxon>Bacillati</taxon>
        <taxon>Cyanobacteriota</taxon>
        <taxon>Cyanophyceae</taxon>
        <taxon>Oscillatoriophycideae</taxon>
        <taxon>Oscillatoriales</taxon>
        <taxon>Microcoleaceae</taxon>
        <taxon>Planktothrix</taxon>
    </lineage>
</organism>
<keyword evidence="1" id="KW-0812">Transmembrane</keyword>
<evidence type="ECO:0000256" key="1">
    <source>
        <dbReference type="SAM" id="Phobius"/>
    </source>
</evidence>
<evidence type="ECO:0000313" key="3">
    <source>
        <dbReference type="Proteomes" id="UP000299794"/>
    </source>
</evidence>
<dbReference type="Proteomes" id="UP000299794">
    <property type="component" value="Unassembled WGS sequence"/>
</dbReference>